<comment type="caution">
    <text evidence="2">The sequence shown here is derived from an EMBL/GenBank/DDBJ whole genome shotgun (WGS) entry which is preliminary data.</text>
</comment>
<dbReference type="AlphaFoldDB" id="A0A699J5T7"/>
<feature type="domain" description="Retrovirus-related Pol polyprotein from transposon TNT 1-94-like beta-barrel" evidence="1">
    <location>
        <begin position="350"/>
        <end position="422"/>
    </location>
</feature>
<evidence type="ECO:0000259" key="1">
    <source>
        <dbReference type="Pfam" id="PF22936"/>
    </source>
</evidence>
<dbReference type="EMBL" id="BKCJ010375318">
    <property type="protein sequence ID" value="GFA14150.1"/>
    <property type="molecule type" value="Genomic_DNA"/>
</dbReference>
<reference evidence="2" key="1">
    <citation type="journal article" date="2019" name="Sci. Rep.">
        <title>Draft genome of Tanacetum cinerariifolium, the natural source of mosquito coil.</title>
        <authorList>
            <person name="Yamashiro T."/>
            <person name="Shiraishi A."/>
            <person name="Satake H."/>
            <person name="Nakayama K."/>
        </authorList>
    </citation>
    <scope>NUCLEOTIDE SEQUENCE</scope>
</reference>
<gene>
    <name evidence="2" type="ORF">Tci_586122</name>
</gene>
<evidence type="ECO:0000313" key="2">
    <source>
        <dbReference type="EMBL" id="GFA14150.1"/>
    </source>
</evidence>
<proteinExistence type="predicted"/>
<accession>A0A699J5T7</accession>
<sequence length="444" mass="50761">MIMPSKDILYNGQKGIGFENLRYFEKAKDLRPSLYDEKVIGLGYTPMFLTHSDKDLEIEKFKRQTTSLKPYVPNVILEKIIIDLEDEVLKNQRENDCHVIEKECDQVDNSKVIDPGLFKLSVLQNVSPISVTKTSCASNDVENLETFSSVRRPKHSDVIWKKKGSSYTSNVDLSFVSHSKLNKDVKRYSRKDLLSCNNSHLEETSSAYVYNDAMNVSCNSRLCDLFNENNLFIFDDESVKISPVSKLPFRKKPRDSLNVRSKRNSNQSLPKTMHRWLSKMTPLAEPIAKWIPRIIQIYLWIIDSGCLHMMGNRALLTSFVEKLLGTVRFGNNDFTVTAGYGDVVIQICLWYVDSSCSKHMTGNLKLLINSVWKFIGTVRFGNDHVAAILGFGDLQWGNILITRVYFIEGLGHNLFSVGQFCDSDLEFAYRRNACFVKNLEGVIR</sequence>
<feature type="domain" description="Retrovirus-related Pol polyprotein from transposon TNT 1-94-like beta-barrel" evidence="1">
    <location>
        <begin position="300"/>
        <end position="347"/>
    </location>
</feature>
<organism evidence="2">
    <name type="scientific">Tanacetum cinerariifolium</name>
    <name type="common">Dalmatian daisy</name>
    <name type="synonym">Chrysanthemum cinerariifolium</name>
    <dbReference type="NCBI Taxonomy" id="118510"/>
    <lineage>
        <taxon>Eukaryota</taxon>
        <taxon>Viridiplantae</taxon>
        <taxon>Streptophyta</taxon>
        <taxon>Embryophyta</taxon>
        <taxon>Tracheophyta</taxon>
        <taxon>Spermatophyta</taxon>
        <taxon>Magnoliopsida</taxon>
        <taxon>eudicotyledons</taxon>
        <taxon>Gunneridae</taxon>
        <taxon>Pentapetalae</taxon>
        <taxon>asterids</taxon>
        <taxon>campanulids</taxon>
        <taxon>Asterales</taxon>
        <taxon>Asteraceae</taxon>
        <taxon>Asteroideae</taxon>
        <taxon>Anthemideae</taxon>
        <taxon>Anthemidinae</taxon>
        <taxon>Tanacetum</taxon>
    </lineage>
</organism>
<dbReference type="InterPro" id="IPR054722">
    <property type="entry name" value="PolX-like_BBD"/>
</dbReference>
<name>A0A699J5T7_TANCI</name>
<dbReference type="Pfam" id="PF22936">
    <property type="entry name" value="Pol_BBD"/>
    <property type="match status" value="2"/>
</dbReference>
<protein>
    <submittedName>
        <fullName evidence="2">Integrase, catalytic region, zinc finger, CCHC-type, peptidase aspartic, catalytic</fullName>
    </submittedName>
</protein>